<dbReference type="Gramene" id="ESQ37085">
    <property type="protein sequence ID" value="ESQ37085"/>
    <property type="gene ID" value="EUTSA_v10003001mg"/>
</dbReference>
<proteinExistence type="predicted"/>
<dbReference type="InterPro" id="IPR002156">
    <property type="entry name" value="RNaseH_domain"/>
</dbReference>
<dbReference type="Pfam" id="PF13456">
    <property type="entry name" value="RVT_3"/>
    <property type="match status" value="1"/>
</dbReference>
<dbReference type="GO" id="GO:0003676">
    <property type="term" value="F:nucleic acid binding"/>
    <property type="evidence" value="ECO:0007669"/>
    <property type="project" value="InterPro"/>
</dbReference>
<evidence type="ECO:0000313" key="3">
    <source>
        <dbReference type="Proteomes" id="UP000030689"/>
    </source>
</evidence>
<dbReference type="InterPro" id="IPR012337">
    <property type="entry name" value="RNaseH-like_sf"/>
</dbReference>
<accession>V4KGZ9</accession>
<dbReference type="GO" id="GO:0004523">
    <property type="term" value="F:RNA-DNA hybrid ribonuclease activity"/>
    <property type="evidence" value="ECO:0007669"/>
    <property type="project" value="InterPro"/>
</dbReference>
<keyword evidence="3" id="KW-1185">Reference proteome</keyword>
<gene>
    <name evidence="2" type="ORF">EUTSA_v10003001mg</name>
</gene>
<dbReference type="Gene3D" id="3.30.420.10">
    <property type="entry name" value="Ribonuclease H-like superfamily/Ribonuclease H"/>
    <property type="match status" value="1"/>
</dbReference>
<organism evidence="2 3">
    <name type="scientific">Eutrema salsugineum</name>
    <name type="common">Saltwater cress</name>
    <name type="synonym">Sisymbrium salsugineum</name>
    <dbReference type="NCBI Taxonomy" id="72664"/>
    <lineage>
        <taxon>Eukaryota</taxon>
        <taxon>Viridiplantae</taxon>
        <taxon>Streptophyta</taxon>
        <taxon>Embryophyta</taxon>
        <taxon>Tracheophyta</taxon>
        <taxon>Spermatophyta</taxon>
        <taxon>Magnoliopsida</taxon>
        <taxon>eudicotyledons</taxon>
        <taxon>Gunneridae</taxon>
        <taxon>Pentapetalae</taxon>
        <taxon>rosids</taxon>
        <taxon>malvids</taxon>
        <taxon>Brassicales</taxon>
        <taxon>Brassicaceae</taxon>
        <taxon>Eutremeae</taxon>
        <taxon>Eutrema</taxon>
    </lineage>
</organism>
<evidence type="ECO:0000259" key="1">
    <source>
        <dbReference type="Pfam" id="PF13456"/>
    </source>
</evidence>
<dbReference type="eggNOG" id="KOG1075">
    <property type="taxonomic scope" value="Eukaryota"/>
</dbReference>
<dbReference type="KEGG" id="eus:EUTSA_v10003001mg"/>
<feature type="domain" description="RNase H type-1" evidence="1">
    <location>
        <begin position="57"/>
        <end position="159"/>
    </location>
</feature>
<reference evidence="2 3" key="1">
    <citation type="journal article" date="2013" name="Front. Plant Sci.">
        <title>The Reference Genome of the Halophytic Plant Eutrema salsugineum.</title>
        <authorList>
            <person name="Yang R."/>
            <person name="Jarvis D.E."/>
            <person name="Chen H."/>
            <person name="Beilstein M.A."/>
            <person name="Grimwood J."/>
            <person name="Jenkins J."/>
            <person name="Shu S."/>
            <person name="Prochnik S."/>
            <person name="Xin M."/>
            <person name="Ma C."/>
            <person name="Schmutz J."/>
            <person name="Wing R.A."/>
            <person name="Mitchell-Olds T."/>
            <person name="Schumaker K.S."/>
            <person name="Wang X."/>
        </authorList>
    </citation>
    <scope>NUCLEOTIDE SEQUENCE [LARGE SCALE GENOMIC DNA]</scope>
</reference>
<dbReference type="PANTHER" id="PTHR47074">
    <property type="entry name" value="BNAC02G40300D PROTEIN"/>
    <property type="match status" value="1"/>
</dbReference>
<dbReference type="InterPro" id="IPR052929">
    <property type="entry name" value="RNase_H-like_EbsB-rel"/>
</dbReference>
<dbReference type="SUPFAM" id="SSF53098">
    <property type="entry name" value="Ribonuclease H-like"/>
    <property type="match status" value="1"/>
</dbReference>
<dbReference type="EMBL" id="KI517609">
    <property type="protein sequence ID" value="ESQ37085.1"/>
    <property type="molecule type" value="Genomic_DNA"/>
</dbReference>
<dbReference type="InterPro" id="IPR044730">
    <property type="entry name" value="RNase_H-like_dom_plant"/>
</dbReference>
<dbReference type="PANTHER" id="PTHR47074:SF78">
    <property type="entry name" value="GB|AAF30348.1-RELATED"/>
    <property type="match status" value="1"/>
</dbReference>
<dbReference type="CDD" id="cd06222">
    <property type="entry name" value="RNase_H_like"/>
    <property type="match status" value="1"/>
</dbReference>
<evidence type="ECO:0000313" key="2">
    <source>
        <dbReference type="EMBL" id="ESQ37085.1"/>
    </source>
</evidence>
<dbReference type="AlphaFoldDB" id="V4KGZ9"/>
<dbReference type="Proteomes" id="UP000030689">
    <property type="component" value="Unassembled WGS sequence"/>
</dbReference>
<sequence>MPHAIWILWRLWKSRNTLLFQAKQIPWRTTMKLAENDAKEWLDIHQHHFWTRPKNSWIKCNYDGSYVKEVRKNRAAQSPLKSGVQVLIMAMQFCWAKGYMKVSFEGDCKNLVSLLNKESLNFGCHYWIRETWEWKKRFENIEFIWMYRENNQAADLLSTSTT</sequence>
<name>V4KGZ9_EUTSA</name>
<dbReference type="InterPro" id="IPR036397">
    <property type="entry name" value="RNaseH_sf"/>
</dbReference>
<protein>
    <recommendedName>
        <fullName evidence="1">RNase H type-1 domain-containing protein</fullName>
    </recommendedName>
</protein>